<accession>A0A3L7JSZ9</accession>
<evidence type="ECO:0000256" key="16">
    <source>
        <dbReference type="ARBA" id="ARBA00049902"/>
    </source>
</evidence>
<evidence type="ECO:0000259" key="18">
    <source>
        <dbReference type="Pfam" id="PF00905"/>
    </source>
</evidence>
<dbReference type="PANTHER" id="PTHR32282">
    <property type="entry name" value="BINDING PROTEIN TRANSPEPTIDASE, PUTATIVE-RELATED"/>
    <property type="match status" value="1"/>
</dbReference>
<dbReference type="GO" id="GO:0030288">
    <property type="term" value="C:outer membrane-bounded periplasmic space"/>
    <property type="evidence" value="ECO:0007669"/>
    <property type="project" value="TreeGrafter"/>
</dbReference>
<evidence type="ECO:0000256" key="8">
    <source>
        <dbReference type="ARBA" id="ARBA00022679"/>
    </source>
</evidence>
<keyword evidence="6" id="KW-0645">Protease</keyword>
<evidence type="ECO:0000256" key="4">
    <source>
        <dbReference type="ARBA" id="ARBA00022475"/>
    </source>
</evidence>
<dbReference type="GO" id="GO:0009002">
    <property type="term" value="F:serine-type D-Ala-D-Ala carboxypeptidase activity"/>
    <property type="evidence" value="ECO:0007669"/>
    <property type="project" value="UniProtKB-EC"/>
</dbReference>
<dbReference type="GO" id="GO:0005886">
    <property type="term" value="C:plasma membrane"/>
    <property type="evidence" value="ECO:0007669"/>
    <property type="project" value="UniProtKB-SubCell"/>
</dbReference>
<evidence type="ECO:0000256" key="17">
    <source>
        <dbReference type="SAM" id="Phobius"/>
    </source>
</evidence>
<dbReference type="AlphaFoldDB" id="A0A3L7JSZ9"/>
<evidence type="ECO:0000256" key="2">
    <source>
        <dbReference type="ARBA" id="ARBA00007090"/>
    </source>
</evidence>
<keyword evidence="17" id="KW-0812">Transmembrane</keyword>
<keyword evidence="14" id="KW-0961">Cell wall biogenesis/degradation</keyword>
<dbReference type="OrthoDB" id="9766909at2"/>
<dbReference type="Pfam" id="PF00905">
    <property type="entry name" value="Transpeptidase"/>
    <property type="match status" value="1"/>
</dbReference>
<comment type="catalytic activity">
    <reaction evidence="15">
        <text>Preferential cleavage: (Ac)2-L-Lys-D-Ala-|-D-Ala. Also transpeptidation of peptidyl-alanyl moieties that are N-acyl substituents of D-alanine.</text>
        <dbReference type="EC" id="3.4.16.4"/>
    </reaction>
</comment>
<feature type="transmembrane region" description="Helical" evidence="17">
    <location>
        <begin position="7"/>
        <end position="29"/>
    </location>
</feature>
<gene>
    <name evidence="20" type="ORF">D9X91_17340</name>
</gene>
<proteinExistence type="inferred from homology"/>
<dbReference type="GO" id="GO:0008360">
    <property type="term" value="P:regulation of cell shape"/>
    <property type="evidence" value="ECO:0007669"/>
    <property type="project" value="UniProtKB-KW"/>
</dbReference>
<keyword evidence="10" id="KW-0133">Cell shape</keyword>
<feature type="domain" description="Glycosyl transferase family 51" evidence="19">
    <location>
        <begin position="50"/>
        <end position="225"/>
    </location>
</feature>
<dbReference type="InterPro" id="IPR001460">
    <property type="entry name" value="PCN-bd_Tpept"/>
</dbReference>
<dbReference type="InterPro" id="IPR036950">
    <property type="entry name" value="PBP_transglycosylase"/>
</dbReference>
<evidence type="ECO:0000256" key="1">
    <source>
        <dbReference type="ARBA" id="ARBA00004236"/>
    </source>
</evidence>
<evidence type="ECO:0000256" key="13">
    <source>
        <dbReference type="ARBA" id="ARBA00023268"/>
    </source>
</evidence>
<dbReference type="GO" id="GO:0008658">
    <property type="term" value="F:penicillin binding"/>
    <property type="evidence" value="ECO:0007669"/>
    <property type="project" value="InterPro"/>
</dbReference>
<dbReference type="GO" id="GO:0008955">
    <property type="term" value="F:peptidoglycan glycosyltransferase activity"/>
    <property type="evidence" value="ECO:0007669"/>
    <property type="project" value="UniProtKB-EC"/>
</dbReference>
<evidence type="ECO:0000313" key="21">
    <source>
        <dbReference type="Proteomes" id="UP000276770"/>
    </source>
</evidence>
<dbReference type="GO" id="GO:0009252">
    <property type="term" value="P:peptidoglycan biosynthetic process"/>
    <property type="evidence" value="ECO:0007669"/>
    <property type="project" value="UniProtKB-KW"/>
</dbReference>
<keyword evidence="5" id="KW-0121">Carboxypeptidase</keyword>
<evidence type="ECO:0000256" key="5">
    <source>
        <dbReference type="ARBA" id="ARBA00022645"/>
    </source>
</evidence>
<evidence type="ECO:0000256" key="14">
    <source>
        <dbReference type="ARBA" id="ARBA00023316"/>
    </source>
</evidence>
<evidence type="ECO:0000256" key="6">
    <source>
        <dbReference type="ARBA" id="ARBA00022670"/>
    </source>
</evidence>
<name>A0A3L7JSZ9_9BACI</name>
<dbReference type="NCBIfam" id="TIGR02074">
    <property type="entry name" value="PBP_1a_fam"/>
    <property type="match status" value="1"/>
</dbReference>
<organism evidence="20 21">
    <name type="scientific">Falsibacillus albus</name>
    <dbReference type="NCBI Taxonomy" id="2478915"/>
    <lineage>
        <taxon>Bacteria</taxon>
        <taxon>Bacillati</taxon>
        <taxon>Bacillota</taxon>
        <taxon>Bacilli</taxon>
        <taxon>Bacillales</taxon>
        <taxon>Bacillaceae</taxon>
        <taxon>Falsibacillus</taxon>
    </lineage>
</organism>
<dbReference type="Gene3D" id="1.10.3810.10">
    <property type="entry name" value="Biosynthetic peptidoglycan transglycosylase-like"/>
    <property type="match status" value="1"/>
</dbReference>
<dbReference type="PANTHER" id="PTHR32282:SF11">
    <property type="entry name" value="PENICILLIN-BINDING PROTEIN 1B"/>
    <property type="match status" value="1"/>
</dbReference>
<dbReference type="InterPro" id="IPR001264">
    <property type="entry name" value="Glyco_trans_51"/>
</dbReference>
<evidence type="ECO:0000256" key="11">
    <source>
        <dbReference type="ARBA" id="ARBA00022984"/>
    </source>
</evidence>
<evidence type="ECO:0000256" key="15">
    <source>
        <dbReference type="ARBA" id="ARBA00034000"/>
    </source>
</evidence>
<comment type="caution">
    <text evidence="20">The sequence shown here is derived from an EMBL/GenBank/DDBJ whole genome shotgun (WGS) entry which is preliminary data.</text>
</comment>
<evidence type="ECO:0000256" key="3">
    <source>
        <dbReference type="ARBA" id="ARBA00007739"/>
    </source>
</evidence>
<sequence>MKYLRAFIIIGGFFTAVGLILVAGVLMFAKIQGPPPLSVPQSSLYYANDGSVIGESNNGQKRYWVRYENISPYLRDATIAIEDKNFYEHHGFDFKRIAGAALADVKAMSKVEGASTISQQYARNLYLTRDKTWNRKLTEAFYTLRLEMNYSKNKILEGYLNTIYYGHGAYGVEAASRYYFNKDAKDLTLGESAMLAGIPKGPSIYSPFISFDKAKKRQAIILQTMNKLGYITKSQLHAAAQEHLQFYGKFPAQHAAIAPYFNDVVKHELKTKVGLDERTIELGGLRVYTTLDKKQQQIAEEVMKETISDQSDIQLGFVAMDPTNGYVTALIGGRDYEKSPYNRAVQAVRQPGSTMKPLLYYAALQKGFTPSTTMRSEVTTFRFDDGRPDYTPHNFNNNYANDEITLAQALALSDNVFAVKTNIFLGEGTLVDTAKQFGITTKLAKVPSLALGTSGVRVDEMVGAYSMISNGGKKVEPTFITRVEDYKGNVIYSDEQAHDQVLEKDTDFVLSQMMTGMFDPKLNDYASVTGTSIISQMSRPYAGKSGTTDSDSWMIGFAPQLTAGVWTGYDKGNPITLTADKLYAKNIWIRFMERALKDEPIQAFKPPKGVVAVQVDPDNGKLATKDCPVSRLTYFKEGTEPTEYCDVHTGKPIEEKHQHKPAPKKKKPWYKRIFPW</sequence>
<comment type="similarity">
    <text evidence="3">In the N-terminal section; belongs to the glycosyltransferase 51 family.</text>
</comment>
<comment type="similarity">
    <text evidence="2">In the C-terminal section; belongs to the transpeptidase family.</text>
</comment>
<keyword evidence="7" id="KW-0328">Glycosyltransferase</keyword>
<comment type="catalytic activity">
    <reaction evidence="16">
        <text>[GlcNAc-(1-&gt;4)-Mur2Ac(oyl-L-Ala-gamma-D-Glu-L-Lys-D-Ala-D-Ala)](n)-di-trans,octa-cis-undecaprenyl diphosphate + beta-D-GlcNAc-(1-&gt;4)-Mur2Ac(oyl-L-Ala-gamma-D-Glu-L-Lys-D-Ala-D-Ala)-di-trans,octa-cis-undecaprenyl diphosphate = [GlcNAc-(1-&gt;4)-Mur2Ac(oyl-L-Ala-gamma-D-Glu-L-Lys-D-Ala-D-Ala)](n+1)-di-trans,octa-cis-undecaprenyl diphosphate + di-trans,octa-cis-undecaprenyl diphosphate + H(+)</text>
        <dbReference type="Rhea" id="RHEA:23708"/>
        <dbReference type="Rhea" id="RHEA-COMP:9602"/>
        <dbReference type="Rhea" id="RHEA-COMP:9603"/>
        <dbReference type="ChEBI" id="CHEBI:15378"/>
        <dbReference type="ChEBI" id="CHEBI:58405"/>
        <dbReference type="ChEBI" id="CHEBI:60033"/>
        <dbReference type="ChEBI" id="CHEBI:78435"/>
        <dbReference type="EC" id="2.4.99.28"/>
    </reaction>
</comment>
<evidence type="ECO:0000256" key="12">
    <source>
        <dbReference type="ARBA" id="ARBA00023136"/>
    </source>
</evidence>
<feature type="domain" description="Penicillin-binding protein transpeptidase" evidence="18">
    <location>
        <begin position="316"/>
        <end position="568"/>
    </location>
</feature>
<keyword evidence="8" id="KW-0808">Transferase</keyword>
<dbReference type="SUPFAM" id="SSF53955">
    <property type="entry name" value="Lysozyme-like"/>
    <property type="match status" value="1"/>
</dbReference>
<keyword evidence="21" id="KW-1185">Reference proteome</keyword>
<keyword evidence="4" id="KW-1003">Cell membrane</keyword>
<keyword evidence="12 17" id="KW-0472">Membrane</keyword>
<dbReference type="FunFam" id="1.10.3810.10:FF:000001">
    <property type="entry name" value="Penicillin-binding protein 1A"/>
    <property type="match status" value="1"/>
</dbReference>
<keyword evidence="17" id="KW-1133">Transmembrane helix</keyword>
<dbReference type="RefSeq" id="WP_121681915.1">
    <property type="nucleotide sequence ID" value="NZ_RCVZ01000014.1"/>
</dbReference>
<reference evidence="20 21" key="1">
    <citation type="submission" date="2018-10" db="EMBL/GenBank/DDBJ databases">
        <title>Falsibacillus sp. genome draft.</title>
        <authorList>
            <person name="Shi S."/>
        </authorList>
    </citation>
    <scope>NUCLEOTIDE SEQUENCE [LARGE SCALE GENOMIC DNA]</scope>
    <source>
        <strain evidence="20 21">GY 10110</strain>
    </source>
</reference>
<dbReference type="InterPro" id="IPR012338">
    <property type="entry name" value="Beta-lactam/transpept-like"/>
</dbReference>
<dbReference type="Pfam" id="PF00912">
    <property type="entry name" value="Transgly"/>
    <property type="match status" value="1"/>
</dbReference>
<dbReference type="InterPro" id="IPR023346">
    <property type="entry name" value="Lysozyme-like_dom_sf"/>
</dbReference>
<dbReference type="Proteomes" id="UP000276770">
    <property type="component" value="Unassembled WGS sequence"/>
</dbReference>
<comment type="subcellular location">
    <subcellularLocation>
        <location evidence="1">Cell membrane</location>
    </subcellularLocation>
</comment>
<keyword evidence="11" id="KW-0573">Peptidoglycan synthesis</keyword>
<keyword evidence="13" id="KW-0511">Multifunctional enzyme</keyword>
<dbReference type="FunFam" id="3.40.710.10:FF:000028">
    <property type="entry name" value="Penicillin-binding protein 1A"/>
    <property type="match status" value="1"/>
</dbReference>
<protein>
    <submittedName>
        <fullName evidence="20">Penicillin-binding protein</fullName>
    </submittedName>
</protein>
<dbReference type="SUPFAM" id="SSF56601">
    <property type="entry name" value="beta-lactamase/transpeptidase-like"/>
    <property type="match status" value="1"/>
</dbReference>
<dbReference type="Gene3D" id="3.40.710.10">
    <property type="entry name" value="DD-peptidase/beta-lactamase superfamily"/>
    <property type="match status" value="1"/>
</dbReference>
<evidence type="ECO:0000313" key="20">
    <source>
        <dbReference type="EMBL" id="RLQ93464.1"/>
    </source>
</evidence>
<evidence type="ECO:0000256" key="10">
    <source>
        <dbReference type="ARBA" id="ARBA00022960"/>
    </source>
</evidence>
<evidence type="ECO:0000259" key="19">
    <source>
        <dbReference type="Pfam" id="PF00912"/>
    </source>
</evidence>
<evidence type="ECO:0000256" key="7">
    <source>
        <dbReference type="ARBA" id="ARBA00022676"/>
    </source>
</evidence>
<evidence type="ECO:0000256" key="9">
    <source>
        <dbReference type="ARBA" id="ARBA00022801"/>
    </source>
</evidence>
<dbReference type="GO" id="GO:0006508">
    <property type="term" value="P:proteolysis"/>
    <property type="evidence" value="ECO:0007669"/>
    <property type="project" value="UniProtKB-KW"/>
</dbReference>
<keyword evidence="9" id="KW-0378">Hydrolase</keyword>
<dbReference type="InterPro" id="IPR050396">
    <property type="entry name" value="Glycosyltr_51/Transpeptidase"/>
</dbReference>
<dbReference type="EMBL" id="RCVZ01000014">
    <property type="protein sequence ID" value="RLQ93464.1"/>
    <property type="molecule type" value="Genomic_DNA"/>
</dbReference>
<dbReference type="GO" id="GO:0071555">
    <property type="term" value="P:cell wall organization"/>
    <property type="evidence" value="ECO:0007669"/>
    <property type="project" value="UniProtKB-KW"/>
</dbReference>